<evidence type="ECO:0000313" key="1">
    <source>
        <dbReference type="EMBL" id="QDT20248.1"/>
    </source>
</evidence>
<accession>A0A517PLJ6</accession>
<name>A0A517PLJ6_9PLAN</name>
<dbReference type="EMBL" id="CP036266">
    <property type="protein sequence ID" value="QDT20248.1"/>
    <property type="molecule type" value="Genomic_DNA"/>
</dbReference>
<dbReference type="AlphaFoldDB" id="A0A517PLJ6"/>
<organism evidence="1 2">
    <name type="scientific">Gimesia chilikensis</name>
    <dbReference type="NCBI Taxonomy" id="2605989"/>
    <lineage>
        <taxon>Bacteria</taxon>
        <taxon>Pseudomonadati</taxon>
        <taxon>Planctomycetota</taxon>
        <taxon>Planctomycetia</taxon>
        <taxon>Planctomycetales</taxon>
        <taxon>Planctomycetaceae</taxon>
        <taxon>Gimesia</taxon>
    </lineage>
</organism>
<dbReference type="RefSeq" id="WP_145182833.1">
    <property type="nucleotide sequence ID" value="NZ_CP036266.1"/>
</dbReference>
<keyword evidence="2" id="KW-1185">Reference proteome</keyword>
<proteinExistence type="predicted"/>
<sequence>MPRAKRAEIEEQDIIGLKYFRQLGKLLQELHEVGCERDRAGNRSLHMDQYCTMILLYLFNPIVTSLRGLQQASELKKVQKKLKCPRVSLDSLAESIAVFDSKRLKPIIAALGGCLALSLKSFHSCHDSLAQVKVIHFTVVET</sequence>
<dbReference type="Proteomes" id="UP000320421">
    <property type="component" value="Chromosome"/>
</dbReference>
<evidence type="ECO:0000313" key="2">
    <source>
        <dbReference type="Proteomes" id="UP000320421"/>
    </source>
</evidence>
<reference evidence="1 2" key="1">
    <citation type="submission" date="2019-02" db="EMBL/GenBank/DDBJ databases">
        <title>Deep-cultivation of Planctomycetes and their phenomic and genomic characterization uncovers novel biology.</title>
        <authorList>
            <person name="Wiegand S."/>
            <person name="Jogler M."/>
            <person name="Boedeker C."/>
            <person name="Pinto D."/>
            <person name="Vollmers J."/>
            <person name="Rivas-Marin E."/>
            <person name="Kohn T."/>
            <person name="Peeters S.H."/>
            <person name="Heuer A."/>
            <person name="Rast P."/>
            <person name="Oberbeckmann S."/>
            <person name="Bunk B."/>
            <person name="Jeske O."/>
            <person name="Meyerdierks A."/>
            <person name="Storesund J.E."/>
            <person name="Kallscheuer N."/>
            <person name="Luecker S."/>
            <person name="Lage O.M."/>
            <person name="Pohl T."/>
            <person name="Merkel B.J."/>
            <person name="Hornburger P."/>
            <person name="Mueller R.-W."/>
            <person name="Bruemmer F."/>
            <person name="Labrenz M."/>
            <person name="Spormann A.M."/>
            <person name="Op den Camp H."/>
            <person name="Overmann J."/>
            <person name="Amann R."/>
            <person name="Jetten M.S.M."/>
            <person name="Mascher T."/>
            <person name="Medema M.H."/>
            <person name="Devos D.P."/>
            <person name="Kaster A.-K."/>
            <person name="Ovreas L."/>
            <person name="Rohde M."/>
            <person name="Galperin M.Y."/>
            <person name="Jogler C."/>
        </authorList>
    </citation>
    <scope>NUCLEOTIDE SEQUENCE [LARGE SCALE GENOMIC DNA]</scope>
    <source>
        <strain evidence="1 2">HG66A1</strain>
    </source>
</reference>
<protein>
    <submittedName>
        <fullName evidence="1">Uncharacterized protein</fullName>
    </submittedName>
</protein>
<dbReference type="OrthoDB" id="279773at2"/>
<gene>
    <name evidence="1" type="ORF">HG66A1_20330</name>
</gene>